<comment type="caution">
    <text evidence="2">The sequence shown here is derived from an EMBL/GenBank/DDBJ whole genome shotgun (WGS) entry which is preliminary data.</text>
</comment>
<dbReference type="EMBL" id="CAJSLV010000013">
    <property type="protein sequence ID" value="CAG6391243.1"/>
    <property type="molecule type" value="Genomic_DNA"/>
</dbReference>
<feature type="region of interest" description="Disordered" evidence="1">
    <location>
        <begin position="1"/>
        <end position="57"/>
    </location>
</feature>
<name>A0A9W4GNE0_9ACTN</name>
<proteinExistence type="predicted"/>
<protein>
    <submittedName>
        <fullName evidence="2">Uncharacterized protein</fullName>
    </submittedName>
</protein>
<dbReference type="AlphaFoldDB" id="A0A9W4GNE0"/>
<evidence type="ECO:0000313" key="3">
    <source>
        <dbReference type="Proteomes" id="UP001152519"/>
    </source>
</evidence>
<keyword evidence="3" id="KW-1185">Reference proteome</keyword>
<dbReference type="Proteomes" id="UP001152519">
    <property type="component" value="Unassembled WGS sequence"/>
</dbReference>
<organism evidence="2 3">
    <name type="scientific">Actinacidiphila cocklensis</name>
    <dbReference type="NCBI Taxonomy" id="887465"/>
    <lineage>
        <taxon>Bacteria</taxon>
        <taxon>Bacillati</taxon>
        <taxon>Actinomycetota</taxon>
        <taxon>Actinomycetes</taxon>
        <taxon>Kitasatosporales</taxon>
        <taxon>Streptomycetaceae</taxon>
        <taxon>Actinacidiphila</taxon>
    </lineage>
</organism>
<accession>A0A9W4GNE0</accession>
<evidence type="ECO:0000256" key="1">
    <source>
        <dbReference type="SAM" id="MobiDB-lite"/>
    </source>
</evidence>
<gene>
    <name evidence="2" type="ORF">SCOCK_110071</name>
</gene>
<evidence type="ECO:0000313" key="2">
    <source>
        <dbReference type="EMBL" id="CAG6391243.1"/>
    </source>
</evidence>
<sequence length="57" mass="5959">MQSPLSARRAGRRPPADPGIPPEILLSRYRPPQPGARHDVPPAGDGGRPAGRVTVGV</sequence>
<reference evidence="2" key="1">
    <citation type="submission" date="2021-05" db="EMBL/GenBank/DDBJ databases">
        <authorList>
            <person name="Arsene-Ploetze F."/>
        </authorList>
    </citation>
    <scope>NUCLEOTIDE SEQUENCE</scope>
    <source>
        <strain evidence="2">DSM 42138</strain>
    </source>
</reference>